<comment type="caution">
    <text evidence="7">The sequence shown here is derived from an EMBL/GenBank/DDBJ whole genome shotgun (WGS) entry which is preliminary data.</text>
</comment>
<dbReference type="InterPro" id="IPR019734">
    <property type="entry name" value="TPR_rpt"/>
</dbReference>
<dbReference type="PANTHER" id="PTHR24185:SF1">
    <property type="entry name" value="CALCIUM-INDEPENDENT PHOSPHOLIPASE A2-GAMMA"/>
    <property type="match status" value="1"/>
</dbReference>
<feature type="short sequence motif" description="GXSXG" evidence="4">
    <location>
        <begin position="56"/>
        <end position="60"/>
    </location>
</feature>
<feature type="active site" description="Proton acceptor" evidence="4">
    <location>
        <position position="198"/>
    </location>
</feature>
<feature type="compositionally biased region" description="Basic and acidic residues" evidence="5">
    <location>
        <begin position="1329"/>
        <end position="1340"/>
    </location>
</feature>
<dbReference type="SMART" id="SM00028">
    <property type="entry name" value="TPR"/>
    <property type="match status" value="2"/>
</dbReference>
<keyword evidence="2 4" id="KW-0442">Lipid degradation</keyword>
<feature type="region of interest" description="Disordered" evidence="5">
    <location>
        <begin position="889"/>
        <end position="935"/>
    </location>
</feature>
<dbReference type="GO" id="GO:0016020">
    <property type="term" value="C:membrane"/>
    <property type="evidence" value="ECO:0007669"/>
    <property type="project" value="TreeGrafter"/>
</dbReference>
<dbReference type="CDD" id="cd07216">
    <property type="entry name" value="Pat17_PNPLA8_PNPLA9_like3"/>
    <property type="match status" value="1"/>
</dbReference>
<dbReference type="GO" id="GO:0016042">
    <property type="term" value="P:lipid catabolic process"/>
    <property type="evidence" value="ECO:0007669"/>
    <property type="project" value="UniProtKB-UniRule"/>
</dbReference>
<feature type="compositionally biased region" description="Basic residues" evidence="5">
    <location>
        <begin position="914"/>
        <end position="924"/>
    </location>
</feature>
<feature type="region of interest" description="Disordered" evidence="5">
    <location>
        <begin position="1315"/>
        <end position="1351"/>
    </location>
</feature>
<gene>
    <name evidence="7" type="ORF">QBC35DRAFT_496139</name>
</gene>
<evidence type="ECO:0000256" key="4">
    <source>
        <dbReference type="PROSITE-ProRule" id="PRU01161"/>
    </source>
</evidence>
<keyword evidence="3 4" id="KW-0443">Lipid metabolism</keyword>
<dbReference type="Gene3D" id="3.40.50.300">
    <property type="entry name" value="P-loop containing nucleotide triphosphate hydrolases"/>
    <property type="match status" value="1"/>
</dbReference>
<evidence type="ECO:0000256" key="1">
    <source>
        <dbReference type="ARBA" id="ARBA00022801"/>
    </source>
</evidence>
<accession>A0AAN6WUN6</accession>
<dbReference type="InterPro" id="IPR011990">
    <property type="entry name" value="TPR-like_helical_dom_sf"/>
</dbReference>
<feature type="compositionally biased region" description="Basic and acidic residues" evidence="5">
    <location>
        <begin position="889"/>
        <end position="913"/>
    </location>
</feature>
<proteinExistence type="predicted"/>
<name>A0AAN6WUN6_9PEZI</name>
<evidence type="ECO:0000313" key="8">
    <source>
        <dbReference type="Proteomes" id="UP001302126"/>
    </source>
</evidence>
<keyword evidence="8" id="KW-1185">Reference proteome</keyword>
<dbReference type="InterPro" id="IPR002641">
    <property type="entry name" value="PNPLA_dom"/>
</dbReference>
<feature type="active site" description="Nucleophile" evidence="4">
    <location>
        <position position="58"/>
    </location>
</feature>
<reference evidence="7" key="2">
    <citation type="submission" date="2023-05" db="EMBL/GenBank/DDBJ databases">
        <authorList>
            <consortium name="Lawrence Berkeley National Laboratory"/>
            <person name="Steindorff A."/>
            <person name="Hensen N."/>
            <person name="Bonometti L."/>
            <person name="Westerberg I."/>
            <person name="Brannstrom I.O."/>
            <person name="Guillou S."/>
            <person name="Cros-Aarteil S."/>
            <person name="Calhoun S."/>
            <person name="Haridas S."/>
            <person name="Kuo A."/>
            <person name="Mondo S."/>
            <person name="Pangilinan J."/>
            <person name="Riley R."/>
            <person name="Labutti K."/>
            <person name="Andreopoulos B."/>
            <person name="Lipzen A."/>
            <person name="Chen C."/>
            <person name="Yanf M."/>
            <person name="Daum C."/>
            <person name="Ng V."/>
            <person name="Clum A."/>
            <person name="Ohm R."/>
            <person name="Martin F."/>
            <person name="Silar P."/>
            <person name="Natvig D."/>
            <person name="Lalanne C."/>
            <person name="Gautier V."/>
            <person name="Ament-Velasquez S.L."/>
            <person name="Kruys A."/>
            <person name="Hutchinson M.I."/>
            <person name="Powell A.J."/>
            <person name="Barry K."/>
            <person name="Miller A.N."/>
            <person name="Grigoriev I.V."/>
            <person name="Debuchy R."/>
            <person name="Gladieux P."/>
            <person name="Thoren M.H."/>
            <person name="Johannesson H."/>
        </authorList>
    </citation>
    <scope>NUCLEOTIDE SEQUENCE</scope>
    <source>
        <strain evidence="7">PSN309</strain>
    </source>
</reference>
<dbReference type="InterPro" id="IPR016035">
    <property type="entry name" value="Acyl_Trfase/lysoPLipase"/>
</dbReference>
<dbReference type="GO" id="GO:0019369">
    <property type="term" value="P:arachidonate metabolic process"/>
    <property type="evidence" value="ECO:0007669"/>
    <property type="project" value="TreeGrafter"/>
</dbReference>
<dbReference type="InterPro" id="IPR027417">
    <property type="entry name" value="P-loop_NTPase"/>
</dbReference>
<dbReference type="GO" id="GO:0046486">
    <property type="term" value="P:glycerolipid metabolic process"/>
    <property type="evidence" value="ECO:0007669"/>
    <property type="project" value="UniProtKB-ARBA"/>
</dbReference>
<dbReference type="SUPFAM" id="SSF52540">
    <property type="entry name" value="P-loop containing nucleoside triphosphate hydrolases"/>
    <property type="match status" value="1"/>
</dbReference>
<dbReference type="GO" id="GO:0043531">
    <property type="term" value="F:ADP binding"/>
    <property type="evidence" value="ECO:0007669"/>
    <property type="project" value="InterPro"/>
</dbReference>
<dbReference type="PROSITE" id="PS51635">
    <property type="entry name" value="PNPLA"/>
    <property type="match status" value="1"/>
</dbReference>
<evidence type="ECO:0000256" key="2">
    <source>
        <dbReference type="ARBA" id="ARBA00022963"/>
    </source>
</evidence>
<evidence type="ECO:0000313" key="7">
    <source>
        <dbReference type="EMBL" id="KAK4188535.1"/>
    </source>
</evidence>
<comment type="caution">
    <text evidence="4">Lacks conserved residue(s) required for the propagation of feature annotation.</text>
</comment>
<feature type="short sequence motif" description="GXGXXG" evidence="4">
    <location>
        <begin position="16"/>
        <end position="21"/>
    </location>
</feature>
<feature type="domain" description="PNPLA" evidence="6">
    <location>
        <begin position="12"/>
        <end position="211"/>
    </location>
</feature>
<dbReference type="Pfam" id="PF01734">
    <property type="entry name" value="Patatin"/>
    <property type="match status" value="1"/>
</dbReference>
<dbReference type="Pfam" id="PF13424">
    <property type="entry name" value="TPR_12"/>
    <property type="match status" value="2"/>
</dbReference>
<dbReference type="PANTHER" id="PTHR24185">
    <property type="entry name" value="CALCIUM-INDEPENDENT PHOSPHOLIPASE A2-GAMMA"/>
    <property type="match status" value="1"/>
</dbReference>
<protein>
    <submittedName>
        <fullName evidence="7">Calcium-independent phospholipase A2-gamma</fullName>
    </submittedName>
</protein>
<dbReference type="Gene3D" id="1.25.40.10">
    <property type="entry name" value="Tetratricopeptide repeat domain"/>
    <property type="match status" value="2"/>
</dbReference>
<dbReference type="Gene3D" id="3.40.1090.10">
    <property type="entry name" value="Cytosolic phospholipase A2 catalytic domain"/>
    <property type="match status" value="1"/>
</dbReference>
<dbReference type="EMBL" id="MU864387">
    <property type="protein sequence ID" value="KAK4188535.1"/>
    <property type="molecule type" value="Genomic_DNA"/>
</dbReference>
<dbReference type="SUPFAM" id="SSF48452">
    <property type="entry name" value="TPR-like"/>
    <property type="match status" value="1"/>
</dbReference>
<evidence type="ECO:0000256" key="5">
    <source>
        <dbReference type="SAM" id="MobiDB-lite"/>
    </source>
</evidence>
<evidence type="ECO:0000256" key="3">
    <source>
        <dbReference type="ARBA" id="ARBA00023098"/>
    </source>
</evidence>
<dbReference type="GO" id="GO:0047499">
    <property type="term" value="F:calcium-independent phospholipase A2 activity"/>
    <property type="evidence" value="ECO:0007669"/>
    <property type="project" value="TreeGrafter"/>
</dbReference>
<dbReference type="Proteomes" id="UP001302126">
    <property type="component" value="Unassembled WGS sequence"/>
</dbReference>
<reference evidence="7" key="1">
    <citation type="journal article" date="2023" name="Mol. Phylogenet. Evol.">
        <title>Genome-scale phylogeny and comparative genomics of the fungal order Sordariales.</title>
        <authorList>
            <person name="Hensen N."/>
            <person name="Bonometti L."/>
            <person name="Westerberg I."/>
            <person name="Brannstrom I.O."/>
            <person name="Guillou S."/>
            <person name="Cros-Aarteil S."/>
            <person name="Calhoun S."/>
            <person name="Haridas S."/>
            <person name="Kuo A."/>
            <person name="Mondo S."/>
            <person name="Pangilinan J."/>
            <person name="Riley R."/>
            <person name="LaButti K."/>
            <person name="Andreopoulos B."/>
            <person name="Lipzen A."/>
            <person name="Chen C."/>
            <person name="Yan M."/>
            <person name="Daum C."/>
            <person name="Ng V."/>
            <person name="Clum A."/>
            <person name="Steindorff A."/>
            <person name="Ohm R.A."/>
            <person name="Martin F."/>
            <person name="Silar P."/>
            <person name="Natvig D.O."/>
            <person name="Lalanne C."/>
            <person name="Gautier V."/>
            <person name="Ament-Velasquez S.L."/>
            <person name="Kruys A."/>
            <person name="Hutchinson M.I."/>
            <person name="Powell A.J."/>
            <person name="Barry K."/>
            <person name="Miller A.N."/>
            <person name="Grigoriev I.V."/>
            <person name="Debuchy R."/>
            <person name="Gladieux P."/>
            <person name="Hiltunen Thoren M."/>
            <person name="Johannesson H."/>
        </authorList>
    </citation>
    <scope>NUCLEOTIDE SEQUENCE</scope>
    <source>
        <strain evidence="7">PSN309</strain>
    </source>
</reference>
<feature type="region of interest" description="Disordered" evidence="5">
    <location>
        <begin position="1278"/>
        <end position="1300"/>
    </location>
</feature>
<evidence type="ECO:0000259" key="6">
    <source>
        <dbReference type="PROSITE" id="PS51635"/>
    </source>
</evidence>
<keyword evidence="1 4" id="KW-0378">Hydrolase</keyword>
<organism evidence="7 8">
    <name type="scientific">Podospora australis</name>
    <dbReference type="NCBI Taxonomy" id="1536484"/>
    <lineage>
        <taxon>Eukaryota</taxon>
        <taxon>Fungi</taxon>
        <taxon>Dikarya</taxon>
        <taxon>Ascomycota</taxon>
        <taxon>Pezizomycotina</taxon>
        <taxon>Sordariomycetes</taxon>
        <taxon>Sordariomycetidae</taxon>
        <taxon>Sordariales</taxon>
        <taxon>Podosporaceae</taxon>
        <taxon>Podospora</taxon>
    </lineage>
</organism>
<dbReference type="SUPFAM" id="SSF52151">
    <property type="entry name" value="FabD/lysophospholipase-like"/>
    <property type="match status" value="1"/>
</dbReference>
<sequence>MSSDRNEAINLLSFDGGGVRGVTSLLILHELMVKIKERHGLAEIPKPCEYFHMIAGTSTGGLIAIMLGRLRMSTEEALLEYDNCAAKIFSKRNRPNLLERYQSGPFEDTIQDLVKRRGAGESMRDPADPPKGKALVLVLPMDRPHSQNAKPVRSFDAAGDNWDKDIKIWEAARATTAASSYFRPQPLTSGSVTEDYIDAALGVNNPVGYLIKEAIAKFDGGRRLGCLISIGTGTKDEIKISRADRGLLNPIVFKRAASNLLETLKTKATDAEPPHIELTEKMSDYPGSYFRFNVAGAGDKVKLNEFKKMGELKQMTTQYLSTDHVATELCHAADILETDCAEQNLTLADLPNKLDPDRSASFYPKLQLMADASPYFTGRSDIVRRLDSFFSPRHEGPFSRRQFCLCGQGGVGKTQIAFKMADLFRHDELKSGAPRFKHILYVDATDSVTLNQSYAIIAKEEFELNESNSEALRRMVLRKLTNSTEDWFLIYDNCNFEDRRGLVPAGDTGNILFTTRNRAVRDSMRPDATYDVDVLEELDATRLLLKASGPEYAGLNAFDIELGREIVQELGCLPLAIDQAAAYIRQGECQLDGYLDVFREQRVQLLSDPKFKGSGPQNQAVYTTFEASYKAIVNMKRREGQSRLGLCADLALRALQVLCFWHNELIPTRIAYQTYQQWMVRASVPEHLGKWGVEDLLAITGDPKMTWQEFCYYIEEPVRLRFEDGLETLEKYSIVSFRSTKRFISTHVLIHSWARDRMSAAKRTQQATVSKVLLLDSIQNNTDLMIEREYHHLIYPHIQACLEHSDWGSGSLPERYELQLKVKYAYVLRTEKRFDQAQKIYTEALHNEKAVHGPNSYQVYTLLANLAMLYREMGRLGEAEEFMRESIDRLHQSGKQSEDDARTHAKRQLEKLRAGSKRWRRSKAKTGSDDPITYQGEPLSDKDAAIWWAPERGSRDFQLVLLAQCLAGLGRICHDQGDVEQCVMYLTQAHEQLKAILHPGHIEVWRSEDDVRMYKADDLQDVGYWMQRFQDANLHFRGEGYPLWVLSDYRQMLVKTTADSAYRLGNLGGPTQAEFYEYALGLYEKALRQYIPFYGESHEDTLQIYRRMTRCMRSLGRAEEAEELARKCVSTSIFAYGECHKQTILALQRLCQCIASRLGGYYDLEACYAMKEAWIRAYVICGPQHHLTMTCFRQVSLAMQNYRPELSSWQPAARGTVFDPTPEQNTTEDQTARMALFGEDQADAQGENSWTVRDPGFEALLFMEMSQKNELAQQIVEPANDPPKFPKGTLDSTDGDGELEDMSFVAQPLRETAYEQLRADISLPLPKGKQNDKSPEDRGRTAYTDRPGPST</sequence>